<dbReference type="PRINTS" id="PR00786">
    <property type="entry name" value="NEPRILYSIN"/>
</dbReference>
<dbReference type="GO" id="GO:0005886">
    <property type="term" value="C:plasma membrane"/>
    <property type="evidence" value="ECO:0007669"/>
    <property type="project" value="TreeGrafter"/>
</dbReference>
<keyword evidence="3" id="KW-0645">Protease</keyword>
<dbReference type="InterPro" id="IPR008753">
    <property type="entry name" value="Peptidase_M13_N"/>
</dbReference>
<dbReference type="Pfam" id="PF01431">
    <property type="entry name" value="Peptidase_M13"/>
    <property type="match status" value="1"/>
</dbReference>
<dbReference type="Gene3D" id="1.10.1380.10">
    <property type="entry name" value="Neutral endopeptidase , domain2"/>
    <property type="match status" value="1"/>
</dbReference>
<feature type="domain" description="Peptidase M13 N-terminal" evidence="9">
    <location>
        <begin position="29"/>
        <end position="407"/>
    </location>
</feature>
<dbReference type="GO" id="GO:0004222">
    <property type="term" value="F:metalloendopeptidase activity"/>
    <property type="evidence" value="ECO:0007669"/>
    <property type="project" value="InterPro"/>
</dbReference>
<dbReference type="CDD" id="cd08662">
    <property type="entry name" value="M13"/>
    <property type="match status" value="1"/>
</dbReference>
<evidence type="ECO:0000256" key="6">
    <source>
        <dbReference type="ARBA" id="ARBA00022833"/>
    </source>
</evidence>
<evidence type="ECO:0000313" key="11">
    <source>
        <dbReference type="Proteomes" id="UP000178585"/>
    </source>
</evidence>
<dbReference type="InterPro" id="IPR042089">
    <property type="entry name" value="Peptidase_M13_dom_2"/>
</dbReference>
<dbReference type="GO" id="GO:0046872">
    <property type="term" value="F:metal ion binding"/>
    <property type="evidence" value="ECO:0007669"/>
    <property type="project" value="UniProtKB-KW"/>
</dbReference>
<accession>A0A1F4XWM5</accession>
<dbReference type="GO" id="GO:0016485">
    <property type="term" value="P:protein processing"/>
    <property type="evidence" value="ECO:0007669"/>
    <property type="project" value="TreeGrafter"/>
</dbReference>
<dbReference type="STRING" id="1797245.A2949_01845"/>
<dbReference type="InterPro" id="IPR018497">
    <property type="entry name" value="Peptidase_M13_C"/>
</dbReference>
<dbReference type="EMBL" id="MEWZ01000033">
    <property type="protein sequence ID" value="OGC86034.1"/>
    <property type="molecule type" value="Genomic_DNA"/>
</dbReference>
<evidence type="ECO:0000259" key="8">
    <source>
        <dbReference type="Pfam" id="PF01431"/>
    </source>
</evidence>
<sequence length="663" mass="76136">MMQIHMAHKGKKQYWGFDTKTIDRSVRAQDDFYAYANGGWLKKTKIPPSESRWGSFTILRYKTEEQLRQLLRGLARTHRHKRGSEEQLVSDAYLSAANLRRRNALGLKPLEPLLERVRTVSSLEDLLAVVTGFHARGISSLWGTLVDQDSKDSSRYALHLWQGGLSLPERDYYLLNKPEQRRVRAAFVLHIERLLRLAKYSAQEIKRAQRVVMKVETLLAHVSMSKEDVREPEKTYNKMSVTRLARTAPAVPWELYFEVTGVKVKSVIVGQPKFFAALSRMLTTVPLEEWKTYMEWHLINGSSSTLSEPFIKAGFEFYGRTLTGTQQMRSPWRRALGATNGLVGEALGMLYIKKFFPKKSKQVMDALVSDLFLVYAERIKGLDWMSPATKNKALLKLRSMSRKIGYPTQWKGYKGLDIDPGDFFGNVLRSSEYEHKREMKKLRGPVDRTEWFMYPQTVNAYFSPTLNEIVFPAAILQWPFFDPAADMAVNYAGIGSVIGHEITHGFDDKGSKFNEKGNLKNWWTPRDRARFERKANVLVRQTNKVEVEPGVFINGELTLGENIADLGGLIIAYEAYQKYLRAHGRKSIEGLSPEQRFFLGFAQMEREQTRPEYKKLAALTDPHSHASWRINCPVSNFAPFYDAFGLTPKDTLYRSPSSRANIW</sequence>
<reference evidence="10 11" key="1">
    <citation type="journal article" date="2016" name="Nat. Commun.">
        <title>Thousands of microbial genomes shed light on interconnected biogeochemical processes in an aquifer system.</title>
        <authorList>
            <person name="Anantharaman K."/>
            <person name="Brown C.T."/>
            <person name="Hug L.A."/>
            <person name="Sharon I."/>
            <person name="Castelle C.J."/>
            <person name="Probst A.J."/>
            <person name="Thomas B.C."/>
            <person name="Singh A."/>
            <person name="Wilkins M.J."/>
            <person name="Karaoz U."/>
            <person name="Brodie E.L."/>
            <person name="Williams K.H."/>
            <person name="Hubbard S.S."/>
            <person name="Banfield J.F."/>
        </authorList>
    </citation>
    <scope>NUCLEOTIDE SEQUENCE [LARGE SCALE GENOMIC DNA]</scope>
</reference>
<dbReference type="AlphaFoldDB" id="A0A1F4XWM5"/>
<keyword evidence="4" id="KW-0479">Metal-binding</keyword>
<dbReference type="PROSITE" id="PS51885">
    <property type="entry name" value="NEPRILYSIN"/>
    <property type="match status" value="1"/>
</dbReference>
<dbReference type="PANTHER" id="PTHR11733:SF167">
    <property type="entry name" value="FI17812P1-RELATED"/>
    <property type="match status" value="1"/>
</dbReference>
<proteinExistence type="inferred from homology"/>
<comment type="caution">
    <text evidence="10">The sequence shown here is derived from an EMBL/GenBank/DDBJ whole genome shotgun (WGS) entry which is preliminary data.</text>
</comment>
<dbReference type="Gene3D" id="3.40.390.10">
    <property type="entry name" value="Collagenase (Catalytic Domain)"/>
    <property type="match status" value="1"/>
</dbReference>
<gene>
    <name evidence="10" type="ORF">A2949_01845</name>
</gene>
<dbReference type="Proteomes" id="UP000178585">
    <property type="component" value="Unassembled WGS sequence"/>
</dbReference>
<evidence type="ECO:0000256" key="2">
    <source>
        <dbReference type="ARBA" id="ARBA00007357"/>
    </source>
</evidence>
<dbReference type="PANTHER" id="PTHR11733">
    <property type="entry name" value="ZINC METALLOPROTEASE FAMILY M13 NEPRILYSIN-RELATED"/>
    <property type="match status" value="1"/>
</dbReference>
<dbReference type="Pfam" id="PF05649">
    <property type="entry name" value="Peptidase_M13_N"/>
    <property type="match status" value="1"/>
</dbReference>
<keyword evidence="5" id="KW-0378">Hydrolase</keyword>
<evidence type="ECO:0000313" key="10">
    <source>
        <dbReference type="EMBL" id="OGC86034.1"/>
    </source>
</evidence>
<keyword evidence="7" id="KW-0482">Metalloprotease</keyword>
<comment type="similarity">
    <text evidence="2">Belongs to the peptidase M13 family.</text>
</comment>
<evidence type="ECO:0000256" key="5">
    <source>
        <dbReference type="ARBA" id="ARBA00022801"/>
    </source>
</evidence>
<comment type="cofactor">
    <cofactor evidence="1">
        <name>Zn(2+)</name>
        <dbReference type="ChEBI" id="CHEBI:29105"/>
    </cofactor>
</comment>
<protein>
    <recommendedName>
        <fullName evidence="12">Peptidase M13</fullName>
    </recommendedName>
</protein>
<dbReference type="InterPro" id="IPR024079">
    <property type="entry name" value="MetalloPept_cat_dom_sf"/>
</dbReference>
<dbReference type="InterPro" id="IPR000718">
    <property type="entry name" value="Peptidase_M13"/>
</dbReference>
<evidence type="ECO:0000259" key="9">
    <source>
        <dbReference type="Pfam" id="PF05649"/>
    </source>
</evidence>
<evidence type="ECO:0008006" key="12">
    <source>
        <dbReference type="Google" id="ProtNLM"/>
    </source>
</evidence>
<evidence type="ECO:0000256" key="1">
    <source>
        <dbReference type="ARBA" id="ARBA00001947"/>
    </source>
</evidence>
<dbReference type="SUPFAM" id="SSF55486">
    <property type="entry name" value="Metalloproteases ('zincins'), catalytic domain"/>
    <property type="match status" value="1"/>
</dbReference>
<organism evidence="10 11">
    <name type="scientific">Candidatus Adlerbacteria bacterium RIFCSPLOWO2_01_FULL_54_21b</name>
    <dbReference type="NCBI Taxonomy" id="1797245"/>
    <lineage>
        <taxon>Bacteria</taxon>
        <taxon>Candidatus Adleribacteriota</taxon>
    </lineage>
</organism>
<keyword evidence="6" id="KW-0862">Zinc</keyword>
<evidence type="ECO:0000256" key="7">
    <source>
        <dbReference type="ARBA" id="ARBA00023049"/>
    </source>
</evidence>
<feature type="domain" description="Peptidase M13 C-terminal" evidence="8">
    <location>
        <begin position="459"/>
        <end position="658"/>
    </location>
</feature>
<name>A0A1F4XWM5_9BACT</name>
<evidence type="ECO:0000256" key="3">
    <source>
        <dbReference type="ARBA" id="ARBA00022670"/>
    </source>
</evidence>
<evidence type="ECO:0000256" key="4">
    <source>
        <dbReference type="ARBA" id="ARBA00022723"/>
    </source>
</evidence>